<evidence type="ECO:0000313" key="2">
    <source>
        <dbReference type="EMBL" id="KAK7235305.1"/>
    </source>
</evidence>
<evidence type="ECO:0000256" key="1">
    <source>
        <dbReference type="SAM" id="MobiDB-lite"/>
    </source>
</evidence>
<evidence type="ECO:0000313" key="3">
    <source>
        <dbReference type="Proteomes" id="UP001363151"/>
    </source>
</evidence>
<accession>A0ABR1FPZ3</accession>
<name>A0ABR1FPZ3_AURAN</name>
<reference evidence="2 3" key="1">
    <citation type="submission" date="2024-03" db="EMBL/GenBank/DDBJ databases">
        <title>Aureococcus anophagefferens CCMP1851 and Kratosvirus quantuckense: Draft genome of a second virus-susceptible host strain in the model system.</title>
        <authorList>
            <person name="Chase E."/>
            <person name="Truchon A.R."/>
            <person name="Schepens W."/>
            <person name="Wilhelm S.W."/>
        </authorList>
    </citation>
    <scope>NUCLEOTIDE SEQUENCE [LARGE SCALE GENOMIC DNA]</scope>
    <source>
        <strain evidence="2 3">CCMP1851</strain>
    </source>
</reference>
<dbReference type="Proteomes" id="UP001363151">
    <property type="component" value="Unassembled WGS sequence"/>
</dbReference>
<dbReference type="Gene3D" id="3.90.850.10">
    <property type="entry name" value="Fumarylacetoacetase-like, C-terminal domain"/>
    <property type="match status" value="1"/>
</dbReference>
<organism evidence="2 3">
    <name type="scientific">Aureococcus anophagefferens</name>
    <name type="common">Harmful bloom alga</name>
    <dbReference type="NCBI Taxonomy" id="44056"/>
    <lineage>
        <taxon>Eukaryota</taxon>
        <taxon>Sar</taxon>
        <taxon>Stramenopiles</taxon>
        <taxon>Ochrophyta</taxon>
        <taxon>Pelagophyceae</taxon>
        <taxon>Pelagomonadales</taxon>
        <taxon>Pelagomonadaceae</taxon>
        <taxon>Aureococcus</taxon>
    </lineage>
</organism>
<dbReference type="EMBL" id="JBBJCI010000293">
    <property type="protein sequence ID" value="KAK7235305.1"/>
    <property type="molecule type" value="Genomic_DNA"/>
</dbReference>
<evidence type="ECO:0008006" key="4">
    <source>
        <dbReference type="Google" id="ProtNLM"/>
    </source>
</evidence>
<proteinExistence type="predicted"/>
<comment type="caution">
    <text evidence="2">The sequence shown here is derived from an EMBL/GenBank/DDBJ whole genome shotgun (WGS) entry which is preliminary data.</text>
</comment>
<feature type="compositionally biased region" description="Low complexity" evidence="1">
    <location>
        <begin position="40"/>
        <end position="51"/>
    </location>
</feature>
<dbReference type="InterPro" id="IPR050772">
    <property type="entry name" value="Hydratase-Decarb/MhpD_sf"/>
</dbReference>
<dbReference type="SUPFAM" id="SSF56529">
    <property type="entry name" value="FAH"/>
    <property type="match status" value="1"/>
</dbReference>
<dbReference type="PANTHER" id="PTHR30143">
    <property type="entry name" value="ACID HYDRATASE"/>
    <property type="match status" value="1"/>
</dbReference>
<sequence length="367" mass="38144">MDPTPETIVIQTPSYMEATRAAVMALATPPPPRPAEDELASSLRSAAGAASPVGAEPPDVAGVVERKVEDRDPWTDGANDAAEELLAAITDKVEIAEDDVAALDVATLDRAYMVQDCIRKYAPCAGWKIGNATASPSDVYVRAGLAPLVAPVLRSAVVLAKKGRCRLPHPAAVFLDAGPDKECGVEAEWCFRLGCDLVARKDGSDIAPEWAAMAVQSIYPAVEVVASRVRGATFARIGDPEAPWPPPYVVAADLGLNHACVLGPPVFLCCDLLNTIPVALSVNGGKPCAAGKAGNAVMPPDGPLGALAWLANHLLARGDHLRKGDLVMSGATCGLTKVHPGDTVVASFDTTIQMGAVATVEVHMLAE</sequence>
<dbReference type="PANTHER" id="PTHR30143:SF0">
    <property type="entry name" value="2-KETO-4-PENTENOATE HYDRATASE"/>
    <property type="match status" value="1"/>
</dbReference>
<feature type="region of interest" description="Disordered" evidence="1">
    <location>
        <begin position="27"/>
        <end position="59"/>
    </location>
</feature>
<gene>
    <name evidence="2" type="ORF">SO694_00068186</name>
</gene>
<protein>
    <recommendedName>
        <fullName evidence="4">Fumarylacetoacetase-like C-terminal domain-containing protein</fullName>
    </recommendedName>
</protein>
<dbReference type="InterPro" id="IPR036663">
    <property type="entry name" value="Fumarylacetoacetase_C_sf"/>
</dbReference>
<keyword evidence="3" id="KW-1185">Reference proteome</keyword>